<dbReference type="EMBL" id="NFFZ01000004">
    <property type="protein sequence ID" value="OTI63077.1"/>
    <property type="molecule type" value="Genomic_DNA"/>
</dbReference>
<feature type="transmembrane region" description="Helical" evidence="1">
    <location>
        <begin position="48"/>
        <end position="76"/>
    </location>
</feature>
<keyword evidence="1" id="KW-1133">Transmembrane helix</keyword>
<dbReference type="RefSeq" id="WP_141678498.1">
    <property type="nucleotide sequence ID" value="NZ_NFFZ01000004.1"/>
</dbReference>
<keyword evidence="1" id="KW-0812">Transmembrane</keyword>
<evidence type="ECO:0000313" key="3">
    <source>
        <dbReference type="Proteomes" id="UP000194857"/>
    </source>
</evidence>
<accession>A0A241XRN7</accession>
<gene>
    <name evidence="2" type="ORF">CAZ10_09565</name>
</gene>
<dbReference type="Proteomes" id="UP000194857">
    <property type="component" value="Unassembled WGS sequence"/>
</dbReference>
<comment type="caution">
    <text evidence="2">The sequence shown here is derived from an EMBL/GenBank/DDBJ whole genome shotgun (WGS) entry which is preliminary data.</text>
</comment>
<keyword evidence="1" id="KW-0472">Membrane</keyword>
<sequence length="84" mass="8953">MALLAVVAVLAIFNLIGFWSQTWGLVYWGDPDGFIRSDSYLGRALGLSALGFFQVVLSLIIAAIAGFVLALLYCAVLRIGGMKG</sequence>
<name>A0A241XRN7_PSEAI</name>
<protein>
    <submittedName>
        <fullName evidence="2">Uncharacterized protein</fullName>
    </submittedName>
</protein>
<reference evidence="2 3" key="1">
    <citation type="submission" date="2017-05" db="EMBL/GenBank/DDBJ databases">
        <authorList>
            <person name="Song R."/>
            <person name="Chenine A.L."/>
            <person name="Ruprecht R.M."/>
        </authorList>
    </citation>
    <scope>NUCLEOTIDE SEQUENCE [LARGE SCALE GENOMIC DNA]</scope>
    <source>
        <strain evidence="2 3">S567_C10_BS</strain>
    </source>
</reference>
<evidence type="ECO:0000256" key="1">
    <source>
        <dbReference type="SAM" id="Phobius"/>
    </source>
</evidence>
<organism evidence="2 3">
    <name type="scientific">Pseudomonas aeruginosa</name>
    <dbReference type="NCBI Taxonomy" id="287"/>
    <lineage>
        <taxon>Bacteria</taxon>
        <taxon>Pseudomonadati</taxon>
        <taxon>Pseudomonadota</taxon>
        <taxon>Gammaproteobacteria</taxon>
        <taxon>Pseudomonadales</taxon>
        <taxon>Pseudomonadaceae</taxon>
        <taxon>Pseudomonas</taxon>
    </lineage>
</organism>
<evidence type="ECO:0000313" key="2">
    <source>
        <dbReference type="EMBL" id="OTI63077.1"/>
    </source>
</evidence>
<proteinExistence type="predicted"/>
<dbReference type="AlphaFoldDB" id="A0A241XRN7"/>